<feature type="domain" description="Circularly permuted ATP-grasp type 2" evidence="3">
    <location>
        <begin position="82"/>
        <end position="451"/>
    </location>
</feature>
<dbReference type="InterPro" id="IPR007296">
    <property type="entry name" value="DUF403"/>
</dbReference>
<feature type="region of interest" description="Disordered" evidence="1">
    <location>
        <begin position="807"/>
        <end position="829"/>
    </location>
</feature>
<reference evidence="4 5" key="1">
    <citation type="journal article" date="2008" name="Int. J. Syst. Evol. Microbiol.">
        <title>Tessaracoccus flavescens sp. nov., isolated from marine sediment.</title>
        <authorList>
            <person name="Lee D.W."/>
            <person name="Lee S.D."/>
        </authorList>
    </citation>
    <scope>NUCLEOTIDE SEQUENCE [LARGE SCALE GENOMIC DNA]</scope>
    <source>
        <strain evidence="4 5">T21</strain>
    </source>
</reference>
<name>A0ABY8Q0C7_9ACTN</name>
<evidence type="ECO:0000259" key="2">
    <source>
        <dbReference type="Pfam" id="PF04168"/>
    </source>
</evidence>
<sequence>MTADATVTSELVGYRSRLAGGWDELLAASGVRADQRLLSEAVEELGLRGMLAARSEMSSLVRDEGILYGGGDARSWAIDPLPIVLGAEEWRRVEKGLEQRSRLLGLLLDDFYGEQRLLSSGALPAEIVWGHSGFLPQACGVSVPGGVWLPIVSADLGRGPDGAWTVLADRTATPAGIGYAMTNRRLTSRVMGDLHHDARPARYRSFFSAMRAGLQQLAPRAGHTPKGVLLWSGVDDATAYEQGFIATLLGYALVEAEDLVLRDGQVWINTPEGRTLVDVILRRVVSDMVDPLEFRSDSQLGIAGLLESTRLGNVVSANPLGSGVTESPALQPYLESLAPQLLGEELSLPSLPSWWCGDDGSLSHVTKKLAKLRIVSIHGESHQGWMLSAAERSDLAARIAAEPWAWVGQQPFELSTAPVVSDEGLIPNRLVLRAFGAQVNHAHQFLPGGLALMTPHDAAMLAFDGPRLAKDVWVLDAEDIVETWTPTFEGGPVVLRRAAALAPRIADNLLWLGRYSERADANARLLRLALDLALDHGRRPESLGAQVLEAVLATGERITGLPLGSDSIADAHRFIRLAISDRDLKGSVAHAVRRLTAAAHEVPDLMSGDLWQVLSQLEQLVGDAARRRDLTGVLDALVSSTLALAGINNESLTRDVTWAFVDAGVRLERAQRMLSLVGFALGRERAAVVENQLAEAILEMGESLITHRRRSAAGEGPRQPGLGATQLLVADRINPRSVAFQLDRLVDDLRLIGDQRLADRVATQCGAIVDTDFALFFSTADRTALAGCFADQRTELREIADELGRGHLTRSAPRRPTLTDWSGAAEDHR</sequence>
<dbReference type="Gene3D" id="3.30.1490.270">
    <property type="match status" value="1"/>
</dbReference>
<dbReference type="RefSeq" id="WP_281145621.1">
    <property type="nucleotide sequence ID" value="NZ_CP123967.1"/>
</dbReference>
<proteinExistence type="predicted"/>
<dbReference type="Proteomes" id="UP001244136">
    <property type="component" value="Chromosome"/>
</dbReference>
<evidence type="ECO:0000259" key="3">
    <source>
        <dbReference type="Pfam" id="PF14403"/>
    </source>
</evidence>
<keyword evidence="5" id="KW-1185">Reference proteome</keyword>
<dbReference type="Pfam" id="PF04168">
    <property type="entry name" value="Alpha-E"/>
    <property type="match status" value="1"/>
</dbReference>
<evidence type="ECO:0000313" key="5">
    <source>
        <dbReference type="Proteomes" id="UP001244136"/>
    </source>
</evidence>
<dbReference type="SUPFAM" id="SSF56059">
    <property type="entry name" value="Glutathione synthetase ATP-binding domain-like"/>
    <property type="match status" value="1"/>
</dbReference>
<feature type="domain" description="DUF403" evidence="2">
    <location>
        <begin position="502"/>
        <end position="806"/>
    </location>
</feature>
<accession>A0ABY8Q0C7</accession>
<evidence type="ECO:0000256" key="1">
    <source>
        <dbReference type="SAM" id="MobiDB-lite"/>
    </source>
</evidence>
<protein>
    <submittedName>
        <fullName evidence="4">Circularly permuted type 2 ATP-grasp protein</fullName>
    </submittedName>
</protein>
<dbReference type="InterPro" id="IPR025841">
    <property type="entry name" value="CP_ATPgrasp_2"/>
</dbReference>
<dbReference type="Pfam" id="PF14403">
    <property type="entry name" value="CP_ATPgrasp_2"/>
    <property type="match status" value="1"/>
</dbReference>
<dbReference type="PANTHER" id="PTHR34595:SF2">
    <property type="entry name" value="BLR2978 PROTEIN"/>
    <property type="match status" value="1"/>
</dbReference>
<evidence type="ECO:0000313" key="4">
    <source>
        <dbReference type="EMBL" id="WGT47956.1"/>
    </source>
</evidence>
<dbReference type="InterPro" id="IPR051680">
    <property type="entry name" value="ATP-dep_Glu-Cys_Ligase-2"/>
</dbReference>
<dbReference type="EMBL" id="CP123967">
    <property type="protein sequence ID" value="WGT47956.1"/>
    <property type="molecule type" value="Genomic_DNA"/>
</dbReference>
<gene>
    <name evidence="4" type="ORF">QH948_04100</name>
</gene>
<organism evidence="4 5">
    <name type="scientific">Tessaracoccus lacteus</name>
    <dbReference type="NCBI Taxonomy" id="3041766"/>
    <lineage>
        <taxon>Bacteria</taxon>
        <taxon>Bacillati</taxon>
        <taxon>Actinomycetota</taxon>
        <taxon>Actinomycetes</taxon>
        <taxon>Propionibacteriales</taxon>
        <taxon>Propionibacteriaceae</taxon>
        <taxon>Tessaracoccus</taxon>
    </lineage>
</organism>
<dbReference type="Gene3D" id="3.40.50.11290">
    <property type="match status" value="1"/>
</dbReference>
<dbReference type="PANTHER" id="PTHR34595">
    <property type="entry name" value="BLR5612 PROTEIN"/>
    <property type="match status" value="1"/>
</dbReference>